<dbReference type="RefSeq" id="WP_186775693.1">
    <property type="nucleotide sequence ID" value="NZ_SJPW01000005.1"/>
</dbReference>
<dbReference type="GO" id="GO:0005829">
    <property type="term" value="C:cytosol"/>
    <property type="evidence" value="ECO:0007669"/>
    <property type="project" value="TreeGrafter"/>
</dbReference>
<dbReference type="PANTHER" id="PTHR30327:SF1">
    <property type="entry name" value="UPF0301 PROTEIN YQGE"/>
    <property type="match status" value="1"/>
</dbReference>
<evidence type="ECO:0000256" key="1">
    <source>
        <dbReference type="ARBA" id="ARBA00009600"/>
    </source>
</evidence>
<comment type="similarity">
    <text evidence="1">Belongs to the UPF0301 (AlgH) family.</text>
</comment>
<dbReference type="AlphaFoldDB" id="A0A5C6EMM9"/>
<proteinExistence type="inferred from homology"/>
<dbReference type="InterPro" id="IPR003774">
    <property type="entry name" value="AlgH-like"/>
</dbReference>
<dbReference type="Pfam" id="PF02622">
    <property type="entry name" value="DUF179"/>
    <property type="match status" value="1"/>
</dbReference>
<feature type="region of interest" description="Disordered" evidence="2">
    <location>
        <begin position="68"/>
        <end position="93"/>
    </location>
</feature>
<sequence>MKDTLAESGLADNSFIGNLLVASSLVNDSVYAGGVCLIVHQDDEQVIGVMLNRPLRPNPEAMAALLGPQPPAMSLTSNRIPTEAPSGPPQEPGLINQDSPAGFPHLNLIHFGGPLSGPVVAIHQDSQFAESEPGTGIYLAAQKQHLESLLNQEPTNCRLIVGHLRWDREQFVSEIEAGVWHLAPATVETVFGSAPEMWPGLIRRATSRSVARWIGTPDVIGASELN</sequence>
<dbReference type="EMBL" id="SJPW01000005">
    <property type="protein sequence ID" value="TWU51003.1"/>
    <property type="molecule type" value="Genomic_DNA"/>
</dbReference>
<accession>A0A5C6EMM9</accession>
<organism evidence="3 4">
    <name type="scientific">Rubripirellula tenax</name>
    <dbReference type="NCBI Taxonomy" id="2528015"/>
    <lineage>
        <taxon>Bacteria</taxon>
        <taxon>Pseudomonadati</taxon>
        <taxon>Planctomycetota</taxon>
        <taxon>Planctomycetia</taxon>
        <taxon>Pirellulales</taxon>
        <taxon>Pirellulaceae</taxon>
        <taxon>Rubripirellula</taxon>
    </lineage>
</organism>
<dbReference type="SUPFAM" id="SSF143456">
    <property type="entry name" value="VC0467-like"/>
    <property type="match status" value="1"/>
</dbReference>
<gene>
    <name evidence="3" type="ORF">Poly51_42960</name>
</gene>
<reference evidence="3 4" key="1">
    <citation type="submission" date="2019-02" db="EMBL/GenBank/DDBJ databases">
        <title>Deep-cultivation of Planctomycetes and their phenomic and genomic characterization uncovers novel biology.</title>
        <authorList>
            <person name="Wiegand S."/>
            <person name="Jogler M."/>
            <person name="Boedeker C."/>
            <person name="Pinto D."/>
            <person name="Vollmers J."/>
            <person name="Rivas-Marin E."/>
            <person name="Kohn T."/>
            <person name="Peeters S.H."/>
            <person name="Heuer A."/>
            <person name="Rast P."/>
            <person name="Oberbeckmann S."/>
            <person name="Bunk B."/>
            <person name="Jeske O."/>
            <person name="Meyerdierks A."/>
            <person name="Storesund J.E."/>
            <person name="Kallscheuer N."/>
            <person name="Luecker S."/>
            <person name="Lage O.M."/>
            <person name="Pohl T."/>
            <person name="Merkel B.J."/>
            <person name="Hornburger P."/>
            <person name="Mueller R.-W."/>
            <person name="Bruemmer F."/>
            <person name="Labrenz M."/>
            <person name="Spormann A.M."/>
            <person name="Op Den Camp H."/>
            <person name="Overmann J."/>
            <person name="Amann R."/>
            <person name="Jetten M.S.M."/>
            <person name="Mascher T."/>
            <person name="Medema M.H."/>
            <person name="Devos D.P."/>
            <person name="Kaster A.-K."/>
            <person name="Ovreas L."/>
            <person name="Rohde M."/>
            <person name="Galperin M.Y."/>
            <person name="Jogler C."/>
        </authorList>
    </citation>
    <scope>NUCLEOTIDE SEQUENCE [LARGE SCALE GENOMIC DNA]</scope>
    <source>
        <strain evidence="3 4">Poly51</strain>
    </source>
</reference>
<dbReference type="PANTHER" id="PTHR30327">
    <property type="entry name" value="UNCHARACTERIZED PROTEIN YQGE"/>
    <property type="match status" value="1"/>
</dbReference>
<dbReference type="Proteomes" id="UP000318288">
    <property type="component" value="Unassembled WGS sequence"/>
</dbReference>
<keyword evidence="4" id="KW-1185">Reference proteome</keyword>
<protein>
    <submittedName>
        <fullName evidence="3">Uncharacterized protein</fullName>
    </submittedName>
</protein>
<evidence type="ECO:0000256" key="2">
    <source>
        <dbReference type="SAM" id="MobiDB-lite"/>
    </source>
</evidence>
<dbReference type="Gene3D" id="3.40.1740.10">
    <property type="entry name" value="VC0467-like"/>
    <property type="match status" value="1"/>
</dbReference>
<evidence type="ECO:0000313" key="3">
    <source>
        <dbReference type="EMBL" id="TWU51003.1"/>
    </source>
</evidence>
<comment type="caution">
    <text evidence="3">The sequence shown here is derived from an EMBL/GenBank/DDBJ whole genome shotgun (WGS) entry which is preliminary data.</text>
</comment>
<name>A0A5C6EMM9_9BACT</name>
<evidence type="ECO:0000313" key="4">
    <source>
        <dbReference type="Proteomes" id="UP000318288"/>
    </source>
</evidence>